<sequence length="655" mass="76071">MGTLTQVNEEPSSQHSDVILHDRGVEEGRSAGILGLSNDILYLIFDYFRTKLEWLDNGEGDKWQVNRQASRASRLVCHRFCAFSTPVLFESLTIDLDAESVRRAETLLTQNPLIAASVRTIEVSLACRDPDQARDLSAFIEARNSDLQTMLAWYDEELDIEIEGWDKDVVEEEFIKLEEEDWYCRGSRYYDSDWMTPGAFEACRNYLRMRDAFIHLGISKQSLDLMDDHAIRGDAAMDGSFVWEMEREMAVRRYQQLFKEAYTLHNQKLQEQLQIIQSGSFAQAVARCITKLKHKGFLLSITNKPLMKIPWDGGLRDACWHINNNERLLRVMSGPHHWHWQFGGSWNTSGKRQPSTQLLTEIPVACYQTGVPVLNLKLECFPMRGRYSDLFPFSSTLKSMEEWSVELGVACQQLQSFEMEEPYDDGYPRTKDASIYVDTFMSAMLSGGRLERLRVRTNTYDLGHVQGDVETMCRNLVDGARFNHLMFSVRLQYKSGGNYGSWANALDILREKLPTRWSDGLTGMRNFHLKGGELSDIYVQARACRHAKRYENDSDMDYAEVKQRMRKERYRYSDEYYGSAFGLDYDTDCEYERWGFNTERTMNALMEDNLMDLVQRYVSGDARVSENPLRGDREALCERIIRWRKDLFLPEDDKT</sequence>
<reference evidence="1 2" key="1">
    <citation type="submission" date="2023-01" db="EMBL/GenBank/DDBJ databases">
        <title>Analysis of 21 Apiospora genomes using comparative genomics revels a genus with tremendous synthesis potential of carbohydrate active enzymes and secondary metabolites.</title>
        <authorList>
            <person name="Sorensen T."/>
        </authorList>
    </citation>
    <scope>NUCLEOTIDE SEQUENCE [LARGE SCALE GENOMIC DNA]</scope>
    <source>
        <strain evidence="1 2">CBS 117206</strain>
    </source>
</reference>
<dbReference type="AlphaFoldDB" id="A0AAW0RE10"/>
<evidence type="ECO:0000313" key="1">
    <source>
        <dbReference type="EMBL" id="KAK8133167.1"/>
    </source>
</evidence>
<keyword evidence="2" id="KW-1185">Reference proteome</keyword>
<gene>
    <name evidence="1" type="ORF">PG999_001340</name>
</gene>
<comment type="caution">
    <text evidence="1">The sequence shown here is derived from an EMBL/GenBank/DDBJ whole genome shotgun (WGS) entry which is preliminary data.</text>
</comment>
<accession>A0AAW0RE10</accession>
<dbReference type="Proteomes" id="UP001392437">
    <property type="component" value="Unassembled WGS sequence"/>
</dbReference>
<name>A0AAW0RE10_9PEZI</name>
<protein>
    <submittedName>
        <fullName evidence="1">Uncharacterized protein</fullName>
    </submittedName>
</protein>
<proteinExistence type="predicted"/>
<evidence type="ECO:0000313" key="2">
    <source>
        <dbReference type="Proteomes" id="UP001392437"/>
    </source>
</evidence>
<dbReference type="EMBL" id="JAQQWP010000001">
    <property type="protein sequence ID" value="KAK8133167.1"/>
    <property type="molecule type" value="Genomic_DNA"/>
</dbReference>
<organism evidence="1 2">
    <name type="scientific">Apiospora kogelbergensis</name>
    <dbReference type="NCBI Taxonomy" id="1337665"/>
    <lineage>
        <taxon>Eukaryota</taxon>
        <taxon>Fungi</taxon>
        <taxon>Dikarya</taxon>
        <taxon>Ascomycota</taxon>
        <taxon>Pezizomycotina</taxon>
        <taxon>Sordariomycetes</taxon>
        <taxon>Xylariomycetidae</taxon>
        <taxon>Amphisphaeriales</taxon>
        <taxon>Apiosporaceae</taxon>
        <taxon>Apiospora</taxon>
    </lineage>
</organism>